<gene>
    <name evidence="1" type="ORF">EVAR_60962_1</name>
</gene>
<organism evidence="1 2">
    <name type="scientific">Eumeta variegata</name>
    <name type="common">Bagworm moth</name>
    <name type="synonym">Eumeta japonica</name>
    <dbReference type="NCBI Taxonomy" id="151549"/>
    <lineage>
        <taxon>Eukaryota</taxon>
        <taxon>Metazoa</taxon>
        <taxon>Ecdysozoa</taxon>
        <taxon>Arthropoda</taxon>
        <taxon>Hexapoda</taxon>
        <taxon>Insecta</taxon>
        <taxon>Pterygota</taxon>
        <taxon>Neoptera</taxon>
        <taxon>Endopterygota</taxon>
        <taxon>Lepidoptera</taxon>
        <taxon>Glossata</taxon>
        <taxon>Ditrysia</taxon>
        <taxon>Tineoidea</taxon>
        <taxon>Psychidae</taxon>
        <taxon>Oiketicinae</taxon>
        <taxon>Eumeta</taxon>
    </lineage>
</organism>
<reference evidence="1 2" key="1">
    <citation type="journal article" date="2019" name="Commun. Biol.">
        <title>The bagworm genome reveals a unique fibroin gene that provides high tensile strength.</title>
        <authorList>
            <person name="Kono N."/>
            <person name="Nakamura H."/>
            <person name="Ohtoshi R."/>
            <person name="Tomita M."/>
            <person name="Numata K."/>
            <person name="Arakawa K."/>
        </authorList>
    </citation>
    <scope>NUCLEOTIDE SEQUENCE [LARGE SCALE GENOMIC DNA]</scope>
</reference>
<comment type="caution">
    <text evidence="1">The sequence shown here is derived from an EMBL/GenBank/DDBJ whole genome shotgun (WGS) entry which is preliminary data.</text>
</comment>
<proteinExistence type="predicted"/>
<sequence>MSPELRRPICMEGALSGAPARPLGAIGASDPSLLPYASSVKLFLSRSEEKTGQVHHTRKVRCIDADKTTKLCRRSGKATLAFFRGFVRKHQAYNEGYASKQRRLRGQWAQVITPLGMRVYPSQNYNIHACSYDHYSFQV</sequence>
<dbReference type="Proteomes" id="UP000299102">
    <property type="component" value="Unassembled WGS sequence"/>
</dbReference>
<accession>A0A4C1XXK4</accession>
<evidence type="ECO:0000313" key="2">
    <source>
        <dbReference type="Proteomes" id="UP000299102"/>
    </source>
</evidence>
<dbReference type="AlphaFoldDB" id="A0A4C1XXK4"/>
<protein>
    <submittedName>
        <fullName evidence="1">Uncharacterized protein</fullName>
    </submittedName>
</protein>
<evidence type="ECO:0000313" key="1">
    <source>
        <dbReference type="EMBL" id="GBP66905.1"/>
    </source>
</evidence>
<keyword evidence="2" id="KW-1185">Reference proteome</keyword>
<dbReference type="EMBL" id="BGZK01000971">
    <property type="protein sequence ID" value="GBP66905.1"/>
    <property type="molecule type" value="Genomic_DNA"/>
</dbReference>
<name>A0A4C1XXK4_EUMVA</name>